<protein>
    <submittedName>
        <fullName evidence="2">Uncharacterized protein</fullName>
    </submittedName>
</protein>
<dbReference type="OrthoDB" id="552194at2759"/>
<proteinExistence type="predicted"/>
<dbReference type="AlphaFoldDB" id="A0A0T6BFJ7"/>
<feature type="compositionally biased region" description="Polar residues" evidence="1">
    <location>
        <begin position="173"/>
        <end position="194"/>
    </location>
</feature>
<dbReference type="Proteomes" id="UP000051574">
    <property type="component" value="Unassembled WGS sequence"/>
</dbReference>
<feature type="region of interest" description="Disordered" evidence="1">
    <location>
        <begin position="146"/>
        <end position="234"/>
    </location>
</feature>
<feature type="compositionally biased region" description="Basic and acidic residues" evidence="1">
    <location>
        <begin position="398"/>
        <end position="411"/>
    </location>
</feature>
<accession>A0A0T6BFJ7</accession>
<feature type="region of interest" description="Disordered" evidence="1">
    <location>
        <begin position="331"/>
        <end position="411"/>
    </location>
</feature>
<name>A0A0T6BFJ7_9SCAR</name>
<feature type="compositionally biased region" description="Basic and acidic residues" evidence="1">
    <location>
        <begin position="223"/>
        <end position="234"/>
    </location>
</feature>
<comment type="caution">
    <text evidence="2">The sequence shown here is derived from an EMBL/GenBank/DDBJ whole genome shotgun (WGS) entry which is preliminary data.</text>
</comment>
<feature type="non-terminal residue" evidence="2">
    <location>
        <position position="1"/>
    </location>
</feature>
<dbReference type="InterPro" id="IPR043014">
    <property type="entry name" value="Nibrin_BRCT2_sf"/>
</dbReference>
<evidence type="ECO:0000313" key="3">
    <source>
        <dbReference type="Proteomes" id="UP000051574"/>
    </source>
</evidence>
<dbReference type="EMBL" id="LJIG01001285">
    <property type="protein sequence ID" value="KRT85655.1"/>
    <property type="molecule type" value="Genomic_DNA"/>
</dbReference>
<sequence length="525" mass="59437">ETVVELAGGTCFHWNQKPLTKEHFLSRNPQYLLIRDDAEVSDEDESFVKMVNYLRSIGKRPIPFQEIAMAVVLATCAKDCNPDFDRAGTLIKDNEERVIFTSDILAPETQTQNNEIENRSLVVPETIADPYTLEINTISNTKQESCVSSGKRKAQELNNNKRRKMEHEEESETYTNIFGTGSRQPKNIVTSTQKENVDANSRESPSTSDDKKELALSQNRNSLKREGQEISGDGKRKRLENIELDDWVTTSYKHTEVKHSNSIDLTLDDDIDKANSFIEKDKVSVGNSSKADDQFPFGFERCVSKSKSKMTTITTFLKPALPSTSTADVSIVDVDSPSTSGKRKLDIPQAGSSKKKTLLENPFSSRLKINEKSSSPFQMNTSIKESKTSGGPFSMYGKKSEKTVKPDSRKTREDIAPRPYRFNIIIVEEADNNGEWLEPKGEVNDYTTSSTAFDENMQIFMESFRDCIVTEKENLVVERPVVRNNDTPINKKNFKKFKKVQPLFIQTTIIPSSSYREINTEVTEY</sequence>
<reference evidence="2 3" key="1">
    <citation type="submission" date="2015-09" db="EMBL/GenBank/DDBJ databases">
        <title>Draft genome of the scarab beetle Oryctes borbonicus.</title>
        <authorList>
            <person name="Meyer J.M."/>
            <person name="Markov G.V."/>
            <person name="Baskaran P."/>
            <person name="Herrmann M."/>
            <person name="Sommer R.J."/>
            <person name="Roedelsperger C."/>
        </authorList>
    </citation>
    <scope>NUCLEOTIDE SEQUENCE [LARGE SCALE GENOMIC DNA]</scope>
    <source>
        <strain evidence="2">OB123</strain>
        <tissue evidence="2">Whole animal</tissue>
    </source>
</reference>
<keyword evidence="3" id="KW-1185">Reference proteome</keyword>
<gene>
    <name evidence="2" type="ORF">AMK59_1108</name>
</gene>
<evidence type="ECO:0000313" key="2">
    <source>
        <dbReference type="EMBL" id="KRT85655.1"/>
    </source>
</evidence>
<organism evidence="2 3">
    <name type="scientific">Oryctes borbonicus</name>
    <dbReference type="NCBI Taxonomy" id="1629725"/>
    <lineage>
        <taxon>Eukaryota</taxon>
        <taxon>Metazoa</taxon>
        <taxon>Ecdysozoa</taxon>
        <taxon>Arthropoda</taxon>
        <taxon>Hexapoda</taxon>
        <taxon>Insecta</taxon>
        <taxon>Pterygota</taxon>
        <taxon>Neoptera</taxon>
        <taxon>Endopterygota</taxon>
        <taxon>Coleoptera</taxon>
        <taxon>Polyphaga</taxon>
        <taxon>Scarabaeiformia</taxon>
        <taxon>Scarabaeidae</taxon>
        <taxon>Dynastinae</taxon>
        <taxon>Oryctes</taxon>
    </lineage>
</organism>
<feature type="compositionally biased region" description="Polar residues" evidence="1">
    <location>
        <begin position="372"/>
        <end position="391"/>
    </location>
</feature>
<dbReference type="Gene3D" id="3.40.50.10980">
    <property type="entry name" value="Nibrin, BRCT2 domain"/>
    <property type="match status" value="1"/>
</dbReference>
<evidence type="ECO:0000256" key="1">
    <source>
        <dbReference type="SAM" id="MobiDB-lite"/>
    </source>
</evidence>